<evidence type="ECO:0000313" key="3">
    <source>
        <dbReference type="Proteomes" id="UP001305647"/>
    </source>
</evidence>
<organism evidence="2 3">
    <name type="scientific">Parathielavia hyrcaniae</name>
    <dbReference type="NCBI Taxonomy" id="113614"/>
    <lineage>
        <taxon>Eukaryota</taxon>
        <taxon>Fungi</taxon>
        <taxon>Dikarya</taxon>
        <taxon>Ascomycota</taxon>
        <taxon>Pezizomycotina</taxon>
        <taxon>Sordariomycetes</taxon>
        <taxon>Sordariomycetidae</taxon>
        <taxon>Sordariales</taxon>
        <taxon>Chaetomiaceae</taxon>
        <taxon>Parathielavia</taxon>
    </lineage>
</organism>
<reference evidence="2" key="1">
    <citation type="journal article" date="2023" name="Mol. Phylogenet. Evol.">
        <title>Genome-scale phylogeny and comparative genomics of the fungal order Sordariales.</title>
        <authorList>
            <person name="Hensen N."/>
            <person name="Bonometti L."/>
            <person name="Westerberg I."/>
            <person name="Brannstrom I.O."/>
            <person name="Guillou S."/>
            <person name="Cros-Aarteil S."/>
            <person name="Calhoun S."/>
            <person name="Haridas S."/>
            <person name="Kuo A."/>
            <person name="Mondo S."/>
            <person name="Pangilinan J."/>
            <person name="Riley R."/>
            <person name="LaButti K."/>
            <person name="Andreopoulos B."/>
            <person name="Lipzen A."/>
            <person name="Chen C."/>
            <person name="Yan M."/>
            <person name="Daum C."/>
            <person name="Ng V."/>
            <person name="Clum A."/>
            <person name="Steindorff A."/>
            <person name="Ohm R.A."/>
            <person name="Martin F."/>
            <person name="Silar P."/>
            <person name="Natvig D.O."/>
            <person name="Lalanne C."/>
            <person name="Gautier V."/>
            <person name="Ament-Velasquez S.L."/>
            <person name="Kruys A."/>
            <person name="Hutchinson M.I."/>
            <person name="Powell A.J."/>
            <person name="Barry K."/>
            <person name="Miller A.N."/>
            <person name="Grigoriev I.V."/>
            <person name="Debuchy R."/>
            <person name="Gladieux P."/>
            <person name="Hiltunen Thoren M."/>
            <person name="Johannesson H."/>
        </authorList>
    </citation>
    <scope>NUCLEOTIDE SEQUENCE</scope>
    <source>
        <strain evidence="2">CBS 757.83</strain>
    </source>
</reference>
<dbReference type="Pfam" id="PF06985">
    <property type="entry name" value="HET"/>
    <property type="match status" value="1"/>
</dbReference>
<gene>
    <name evidence="2" type="ORF">N658DRAFT_388637</name>
</gene>
<evidence type="ECO:0000313" key="2">
    <source>
        <dbReference type="EMBL" id="KAK4100984.1"/>
    </source>
</evidence>
<dbReference type="InterPro" id="IPR010730">
    <property type="entry name" value="HET"/>
</dbReference>
<feature type="domain" description="Heterokaryon incompatibility" evidence="1">
    <location>
        <begin position="40"/>
        <end position="171"/>
    </location>
</feature>
<protein>
    <submittedName>
        <fullName evidence="2">HET-domain-containing protein</fullName>
    </submittedName>
</protein>
<feature type="non-terminal residue" evidence="2">
    <location>
        <position position="1"/>
    </location>
</feature>
<proteinExistence type="predicted"/>
<keyword evidence="3" id="KW-1185">Reference proteome</keyword>
<dbReference type="InterPro" id="IPR052895">
    <property type="entry name" value="HetReg/Transcr_Mod"/>
</dbReference>
<feature type="non-terminal residue" evidence="2">
    <location>
        <position position="182"/>
    </location>
</feature>
<name>A0AAN6Q2C8_9PEZI</name>
<dbReference type="Proteomes" id="UP001305647">
    <property type="component" value="Unassembled WGS sequence"/>
</dbReference>
<comment type="caution">
    <text evidence="2">The sequence shown here is derived from an EMBL/GenBank/DDBJ whole genome shotgun (WGS) entry which is preliminary data.</text>
</comment>
<dbReference type="EMBL" id="MU863637">
    <property type="protein sequence ID" value="KAK4100984.1"/>
    <property type="molecule type" value="Genomic_DNA"/>
</dbReference>
<dbReference type="PANTHER" id="PTHR24148">
    <property type="entry name" value="ANKYRIN REPEAT DOMAIN-CONTAINING PROTEIN 39 HOMOLOG-RELATED"/>
    <property type="match status" value="1"/>
</dbReference>
<sequence>YRKLDCANREIRLLELEPGSPSATIKAKLRHVTLTSKPTYEALSYTWGSPADRRPMSLDGFNGTVTANLSAALRQLCNQDRPRVLWVDALCVNQDDKDERREQVLIMRDIYEAATKVLAWLGPASDDSDLAMDLVDKRRTDLILQSQSRESSAFEKLCSRPYWTRVWILQELAVNRQRCVFG</sequence>
<accession>A0AAN6Q2C8</accession>
<reference evidence="2" key="2">
    <citation type="submission" date="2023-05" db="EMBL/GenBank/DDBJ databases">
        <authorList>
            <consortium name="Lawrence Berkeley National Laboratory"/>
            <person name="Steindorff A."/>
            <person name="Hensen N."/>
            <person name="Bonometti L."/>
            <person name="Westerberg I."/>
            <person name="Brannstrom I.O."/>
            <person name="Guillou S."/>
            <person name="Cros-Aarteil S."/>
            <person name="Calhoun S."/>
            <person name="Haridas S."/>
            <person name="Kuo A."/>
            <person name="Mondo S."/>
            <person name="Pangilinan J."/>
            <person name="Riley R."/>
            <person name="Labutti K."/>
            <person name="Andreopoulos B."/>
            <person name="Lipzen A."/>
            <person name="Chen C."/>
            <person name="Yanf M."/>
            <person name="Daum C."/>
            <person name="Ng V."/>
            <person name="Clum A."/>
            <person name="Ohm R."/>
            <person name="Martin F."/>
            <person name="Silar P."/>
            <person name="Natvig D."/>
            <person name="Lalanne C."/>
            <person name="Gautier V."/>
            <person name="Ament-Velasquez S.L."/>
            <person name="Kruys A."/>
            <person name="Hutchinson M.I."/>
            <person name="Powell A.J."/>
            <person name="Barry K."/>
            <person name="Miller A.N."/>
            <person name="Grigoriev I.V."/>
            <person name="Debuchy R."/>
            <person name="Gladieux P."/>
            <person name="Thoren M.H."/>
            <person name="Johannesson H."/>
        </authorList>
    </citation>
    <scope>NUCLEOTIDE SEQUENCE</scope>
    <source>
        <strain evidence="2">CBS 757.83</strain>
    </source>
</reference>
<evidence type="ECO:0000259" key="1">
    <source>
        <dbReference type="Pfam" id="PF06985"/>
    </source>
</evidence>
<dbReference type="AlphaFoldDB" id="A0AAN6Q2C8"/>
<dbReference type="PANTHER" id="PTHR24148:SF77">
    <property type="entry name" value="HETEROKARYON INCOMPATIBILITY DOMAIN-CONTAINING PROTEIN"/>
    <property type="match status" value="1"/>
</dbReference>